<evidence type="ECO:0008006" key="7">
    <source>
        <dbReference type="Google" id="ProtNLM"/>
    </source>
</evidence>
<keyword evidence="1" id="KW-0238">DNA-binding</keyword>
<evidence type="ECO:0000256" key="1">
    <source>
        <dbReference type="ARBA" id="ARBA00023125"/>
    </source>
</evidence>
<dbReference type="SMART" id="SM00717">
    <property type="entry name" value="SANT"/>
    <property type="match status" value="1"/>
</dbReference>
<feature type="domain" description="HTH myb-type" evidence="4">
    <location>
        <begin position="38"/>
        <end position="94"/>
    </location>
</feature>
<evidence type="ECO:0000256" key="2">
    <source>
        <dbReference type="SAM" id="MobiDB-lite"/>
    </source>
</evidence>
<organism evidence="5">
    <name type="scientific">Oryza brachyantha</name>
    <name type="common">malo sina</name>
    <dbReference type="NCBI Taxonomy" id="4533"/>
    <lineage>
        <taxon>Eukaryota</taxon>
        <taxon>Viridiplantae</taxon>
        <taxon>Streptophyta</taxon>
        <taxon>Embryophyta</taxon>
        <taxon>Tracheophyta</taxon>
        <taxon>Spermatophyta</taxon>
        <taxon>Magnoliopsida</taxon>
        <taxon>Liliopsida</taxon>
        <taxon>Poales</taxon>
        <taxon>Poaceae</taxon>
        <taxon>BOP clade</taxon>
        <taxon>Oryzoideae</taxon>
        <taxon>Oryzeae</taxon>
        <taxon>Oryzinae</taxon>
        <taxon>Oryza</taxon>
    </lineage>
</organism>
<evidence type="ECO:0000313" key="6">
    <source>
        <dbReference type="Proteomes" id="UP000006038"/>
    </source>
</evidence>
<reference evidence="5" key="1">
    <citation type="journal article" date="2013" name="Nat. Commun.">
        <title>Whole-genome sequencing of Oryza brachyantha reveals mechanisms underlying Oryza genome evolution.</title>
        <authorList>
            <person name="Chen J."/>
            <person name="Huang Q."/>
            <person name="Gao D."/>
            <person name="Wang J."/>
            <person name="Lang Y."/>
            <person name="Liu T."/>
            <person name="Li B."/>
            <person name="Bai Z."/>
            <person name="Luis Goicoechea J."/>
            <person name="Liang C."/>
            <person name="Chen C."/>
            <person name="Zhang W."/>
            <person name="Sun S."/>
            <person name="Liao Y."/>
            <person name="Zhang X."/>
            <person name="Yang L."/>
            <person name="Song C."/>
            <person name="Wang M."/>
            <person name="Shi J."/>
            <person name="Liu G."/>
            <person name="Liu J."/>
            <person name="Zhou H."/>
            <person name="Zhou W."/>
            <person name="Yu Q."/>
            <person name="An N."/>
            <person name="Chen Y."/>
            <person name="Cai Q."/>
            <person name="Wang B."/>
            <person name="Liu B."/>
            <person name="Min J."/>
            <person name="Huang Y."/>
            <person name="Wu H."/>
            <person name="Li Z."/>
            <person name="Zhang Y."/>
            <person name="Yin Y."/>
            <person name="Song W."/>
            <person name="Jiang J."/>
            <person name="Jackson S.A."/>
            <person name="Wing R.A."/>
            <person name="Wang J."/>
            <person name="Chen M."/>
        </authorList>
    </citation>
    <scope>NUCLEOTIDE SEQUENCE [LARGE SCALE GENOMIC DNA]</scope>
    <source>
        <strain evidence="5">cv. IRGC 101232</strain>
    </source>
</reference>
<dbReference type="SUPFAM" id="SSF46689">
    <property type="entry name" value="Homeodomain-like"/>
    <property type="match status" value="1"/>
</dbReference>
<dbReference type="PROSITE" id="PS51294">
    <property type="entry name" value="HTH_MYB"/>
    <property type="match status" value="1"/>
</dbReference>
<dbReference type="Pfam" id="PF00249">
    <property type="entry name" value="Myb_DNA-binding"/>
    <property type="match status" value="1"/>
</dbReference>
<dbReference type="InterPro" id="IPR009057">
    <property type="entry name" value="Homeodomain-like_sf"/>
</dbReference>
<evidence type="ECO:0000259" key="4">
    <source>
        <dbReference type="PROSITE" id="PS51294"/>
    </source>
</evidence>
<evidence type="ECO:0000259" key="3">
    <source>
        <dbReference type="PROSITE" id="PS50090"/>
    </source>
</evidence>
<evidence type="ECO:0000313" key="5">
    <source>
        <dbReference type="EnsemblPlants" id="OB03G28050.1"/>
    </source>
</evidence>
<accession>J3LP29</accession>
<dbReference type="PANTHER" id="PTHR45614">
    <property type="entry name" value="MYB PROTEIN-RELATED"/>
    <property type="match status" value="1"/>
</dbReference>
<name>J3LP29_ORYBR</name>
<dbReference type="OMA" id="FLRKLWC"/>
<feature type="domain" description="Myb-like" evidence="3">
    <location>
        <begin position="39"/>
        <end position="90"/>
    </location>
</feature>
<dbReference type="EnsemblPlants" id="OB03G28050.1">
    <property type="protein sequence ID" value="OB03G28050.1"/>
    <property type="gene ID" value="OB03G28050"/>
</dbReference>
<protein>
    <recommendedName>
        <fullName evidence="7">Myb-like domain-containing protein</fullName>
    </recommendedName>
</protein>
<dbReference type="InterPro" id="IPR001005">
    <property type="entry name" value="SANT/Myb"/>
</dbReference>
<sequence>MEETAEAFPSSAERETSTASTPGRERLVLRIMIPLSPAWTPEEDACLARLVGENGFRHWRRVARDMPPTAGGRPRHRSPRQCRDRWRDHLARDVYRRPFTADDDAELARLLLARDDGERSWKDISRAARRGSEIILLLRWRELCGSDAFLRKLWCPLPPVQPSD</sequence>
<keyword evidence="6" id="KW-1185">Reference proteome</keyword>
<dbReference type="AlphaFoldDB" id="J3LP29"/>
<dbReference type="PROSITE" id="PS50090">
    <property type="entry name" value="MYB_LIKE"/>
    <property type="match status" value="1"/>
</dbReference>
<proteinExistence type="predicted"/>
<dbReference type="Proteomes" id="UP000006038">
    <property type="component" value="Chromosome 3"/>
</dbReference>
<reference evidence="5" key="2">
    <citation type="submission" date="2013-04" db="UniProtKB">
        <authorList>
            <consortium name="EnsemblPlants"/>
        </authorList>
    </citation>
    <scope>IDENTIFICATION</scope>
</reference>
<feature type="region of interest" description="Disordered" evidence="2">
    <location>
        <begin position="1"/>
        <end position="23"/>
    </location>
</feature>
<dbReference type="GO" id="GO:0000981">
    <property type="term" value="F:DNA-binding transcription factor activity, RNA polymerase II-specific"/>
    <property type="evidence" value="ECO:0007669"/>
    <property type="project" value="TreeGrafter"/>
</dbReference>
<dbReference type="PANTHER" id="PTHR45614:SF73">
    <property type="entry name" value="OS06G0258200 PROTEIN"/>
    <property type="match status" value="1"/>
</dbReference>
<dbReference type="InterPro" id="IPR017930">
    <property type="entry name" value="Myb_dom"/>
</dbReference>
<dbReference type="HOGENOM" id="CLU_085540_1_0_1"/>
<dbReference type="Gramene" id="OB03G28050.1">
    <property type="protein sequence ID" value="OB03G28050.1"/>
    <property type="gene ID" value="OB03G28050"/>
</dbReference>
<dbReference type="GO" id="GO:0000978">
    <property type="term" value="F:RNA polymerase II cis-regulatory region sequence-specific DNA binding"/>
    <property type="evidence" value="ECO:0007669"/>
    <property type="project" value="TreeGrafter"/>
</dbReference>
<dbReference type="Gene3D" id="1.10.10.60">
    <property type="entry name" value="Homeodomain-like"/>
    <property type="match status" value="1"/>
</dbReference>
<dbReference type="GO" id="GO:0005634">
    <property type="term" value="C:nucleus"/>
    <property type="evidence" value="ECO:0007669"/>
    <property type="project" value="TreeGrafter"/>
</dbReference>
<dbReference type="CDD" id="cd00167">
    <property type="entry name" value="SANT"/>
    <property type="match status" value="1"/>
</dbReference>
<dbReference type="InterPro" id="IPR050560">
    <property type="entry name" value="MYB_TF"/>
</dbReference>